<feature type="binding site" evidence="9">
    <location>
        <position position="171"/>
    </location>
    <ligand>
        <name>ATP</name>
        <dbReference type="ChEBI" id="CHEBI:30616"/>
    </ligand>
</feature>
<sequence>MWRRFAHLSLSISRTKLQSLVRDPTVLKLINTFSSDAGNDGVASSRKPFITFVLGGPGSGKGTQCEKIASIFGFAHLSAGELLREEMSSPSENGELIRNVIKEGKIVPSAITISLIKRAINSATSDKILIDGFPRSEENRIAFEKIIGVEPDLVIFFECPEEEMVKRILGRNQGRIDDNMETIRKRLKVFEDLNMPVVEHYSSKGKVHKITATGTVDEIFERVRQVFASLRYLKACLSF</sequence>
<evidence type="ECO:0000256" key="1">
    <source>
        <dbReference type="ARBA" id="ARBA00022490"/>
    </source>
</evidence>
<feature type="binding site" evidence="9">
    <location>
        <begin position="105"/>
        <end position="107"/>
    </location>
    <ligand>
        <name>a ribonucleoside 5'-phosphate</name>
        <dbReference type="ChEBI" id="CHEBI:58043"/>
    </ligand>
</feature>
<keyword evidence="5 9" id="KW-0067">ATP-binding</keyword>
<accession>A0AAV8CV51</accession>
<feature type="binding site" evidence="9">
    <location>
        <position position="139"/>
    </location>
    <ligand>
        <name>CMP</name>
        <dbReference type="ChEBI" id="CHEBI:60377"/>
    </ligand>
</feature>
<keyword evidence="2 9" id="KW-0808">Transferase</keyword>
<feature type="binding site" evidence="9">
    <location>
        <position position="186"/>
    </location>
    <ligand>
        <name>a ribonucleoside 5'-phosphate</name>
        <dbReference type="ChEBI" id="CHEBI:58043"/>
    </ligand>
</feature>
<proteinExistence type="inferred from homology"/>
<dbReference type="CDD" id="cd01428">
    <property type="entry name" value="ADK"/>
    <property type="match status" value="1"/>
</dbReference>
<dbReference type="PANTHER" id="PTHR23359">
    <property type="entry name" value="NUCLEOTIDE KINASE"/>
    <property type="match status" value="1"/>
</dbReference>
<evidence type="ECO:0000313" key="10">
    <source>
        <dbReference type="EMBL" id="KAJ4759905.1"/>
    </source>
</evidence>
<keyword evidence="3 9" id="KW-0547">Nucleotide-binding</keyword>
<dbReference type="InterPro" id="IPR027417">
    <property type="entry name" value="P-loop_NTPase"/>
</dbReference>
<dbReference type="GO" id="GO:0005524">
    <property type="term" value="F:ATP binding"/>
    <property type="evidence" value="ECO:0007669"/>
    <property type="project" value="UniProtKB-KW"/>
</dbReference>
<evidence type="ECO:0000256" key="8">
    <source>
        <dbReference type="ARBA" id="ARBA00048116"/>
    </source>
</evidence>
<dbReference type="GO" id="GO:0019205">
    <property type="term" value="F:nucleobase-containing compound kinase activity"/>
    <property type="evidence" value="ECO:0007669"/>
    <property type="project" value="InterPro"/>
</dbReference>
<dbReference type="EMBL" id="JAMFTS010000004">
    <property type="protein sequence ID" value="KAJ4759905.1"/>
    <property type="molecule type" value="Genomic_DNA"/>
</dbReference>
<evidence type="ECO:0000256" key="4">
    <source>
        <dbReference type="ARBA" id="ARBA00022777"/>
    </source>
</evidence>
<dbReference type="GO" id="GO:0009123">
    <property type="term" value="P:nucleoside monophosphate metabolic process"/>
    <property type="evidence" value="ECO:0007669"/>
    <property type="project" value="UniProtKB-ARBA"/>
</dbReference>
<dbReference type="PROSITE" id="PS00113">
    <property type="entry name" value="ADENYLATE_KINASE"/>
    <property type="match status" value="1"/>
</dbReference>
<keyword evidence="6 9" id="KW-0665">Pyrimidine biosynthesis</keyword>
<dbReference type="NCBIfam" id="TIGR01359">
    <property type="entry name" value="UMP_CMP_kin_fam"/>
    <property type="match status" value="1"/>
</dbReference>
<dbReference type="GO" id="GO:0006207">
    <property type="term" value="P:'de novo' pyrimidine nucleobase biosynthetic process"/>
    <property type="evidence" value="ECO:0007669"/>
    <property type="project" value="InterPro"/>
</dbReference>
<gene>
    <name evidence="10" type="ORF">LUZ62_070280</name>
</gene>
<comment type="function">
    <text evidence="9">Catalyzes the phosphorylation of pyrimidine nucleoside monophosphates at the expense of ATP. Plays an important role in de novo pyrimidine nucleotide biosynthesis. Has preference for UMP and CMP as phosphate acceptors.</text>
</comment>
<name>A0AAV8CV51_9POAL</name>
<comment type="catalytic activity">
    <reaction evidence="9">
        <text>dCMP + ATP = dCDP + ADP</text>
        <dbReference type="Rhea" id="RHEA:25094"/>
        <dbReference type="ChEBI" id="CHEBI:30616"/>
        <dbReference type="ChEBI" id="CHEBI:57566"/>
        <dbReference type="ChEBI" id="CHEBI:58593"/>
        <dbReference type="ChEBI" id="CHEBI:456216"/>
        <dbReference type="EC" id="2.7.4.14"/>
    </reaction>
</comment>
<keyword evidence="11" id="KW-1185">Reference proteome</keyword>
<comment type="subcellular location">
    <subcellularLocation>
        <location evidence="9">Cytoplasm</location>
    </subcellularLocation>
    <subcellularLocation>
        <location evidence="9">Nucleus</location>
    </subcellularLocation>
</comment>
<dbReference type="AlphaFoldDB" id="A0AAV8CV51"/>
<dbReference type="Gene3D" id="3.40.50.300">
    <property type="entry name" value="P-loop containing nucleotide triphosphate hydrolases"/>
    <property type="match status" value="1"/>
</dbReference>
<dbReference type="SUPFAM" id="SSF52540">
    <property type="entry name" value="P-loop containing nucleoside triphosphate hydrolases"/>
    <property type="match status" value="1"/>
</dbReference>
<organism evidence="10 11">
    <name type="scientific">Rhynchospora pubera</name>
    <dbReference type="NCBI Taxonomy" id="906938"/>
    <lineage>
        <taxon>Eukaryota</taxon>
        <taxon>Viridiplantae</taxon>
        <taxon>Streptophyta</taxon>
        <taxon>Embryophyta</taxon>
        <taxon>Tracheophyta</taxon>
        <taxon>Spermatophyta</taxon>
        <taxon>Magnoliopsida</taxon>
        <taxon>Liliopsida</taxon>
        <taxon>Poales</taxon>
        <taxon>Cyperaceae</taxon>
        <taxon>Cyperoideae</taxon>
        <taxon>Rhynchosporeae</taxon>
        <taxon>Rhynchospora</taxon>
    </lineage>
</organism>
<dbReference type="HAMAP" id="MF_03172">
    <property type="entry name" value="Adenylate_kinase_UMP_CMP_kin"/>
    <property type="match status" value="1"/>
</dbReference>
<dbReference type="Pfam" id="PF00406">
    <property type="entry name" value="ADK"/>
    <property type="match status" value="1"/>
</dbReference>
<feature type="binding site" evidence="9">
    <location>
        <position position="214"/>
    </location>
    <ligand>
        <name>ATP</name>
        <dbReference type="ChEBI" id="CHEBI:30616"/>
    </ligand>
</feature>
<dbReference type="GO" id="GO:0016776">
    <property type="term" value="F:phosphotransferase activity, phosphate group as acceptor"/>
    <property type="evidence" value="ECO:0007669"/>
    <property type="project" value="InterPro"/>
</dbReference>
<keyword evidence="7 9" id="KW-0539">Nucleus</keyword>
<comment type="caution">
    <text evidence="9">Lacks conserved residue(s) required for the propagation of feature annotation.</text>
</comment>
<feature type="binding site" evidence="9">
    <location>
        <position position="84"/>
    </location>
    <ligand>
        <name>a ribonucleoside 5'-phosphate</name>
        <dbReference type="ChEBI" id="CHEBI:58043"/>
    </ligand>
</feature>
<evidence type="ECO:0000256" key="3">
    <source>
        <dbReference type="ARBA" id="ARBA00022741"/>
    </source>
</evidence>
<dbReference type="GO" id="GO:0005737">
    <property type="term" value="C:cytoplasm"/>
    <property type="evidence" value="ECO:0007669"/>
    <property type="project" value="UniProtKB-SubCell"/>
</dbReference>
<feature type="binding site" evidence="9">
    <location>
        <begin position="132"/>
        <end position="135"/>
    </location>
    <ligand>
        <name>a ribonucleoside 5'-phosphate</name>
        <dbReference type="ChEBI" id="CHEBI:58043"/>
    </ligand>
</feature>
<keyword evidence="4 9" id="KW-0418">Kinase</keyword>
<dbReference type="InterPro" id="IPR006266">
    <property type="entry name" value="UMP_CMP_kinase"/>
</dbReference>
<comment type="caution">
    <text evidence="10">The sequence shown here is derived from an EMBL/GenBank/DDBJ whole genome shotgun (WGS) entry which is preliminary data.</text>
</comment>
<feature type="binding site" evidence="9">
    <location>
        <position position="175"/>
    </location>
    <ligand>
        <name>a ribonucleoside 5'-phosphate</name>
        <dbReference type="ChEBI" id="CHEBI:58043"/>
    </ligand>
</feature>
<dbReference type="InterPro" id="IPR000850">
    <property type="entry name" value="Adenylat/UMP-CMP_kin"/>
</dbReference>
<protein>
    <recommendedName>
        <fullName evidence="9">UMP-CMP kinase</fullName>
        <ecNumber evidence="9">2.7.4.14</ecNumber>
    </recommendedName>
    <alternativeName>
        <fullName evidence="9">Deoxycytidylate kinase</fullName>
        <shortName evidence="9">CK</shortName>
        <shortName evidence="9">dCMP kinase</shortName>
    </alternativeName>
    <alternativeName>
        <fullName evidence="9">Uridine monophosphate/cytidine monophosphate kinase</fullName>
        <shortName evidence="9">UMP/CMP kinase</shortName>
        <shortName evidence="9">UMP/CMPK</shortName>
    </alternativeName>
</protein>
<evidence type="ECO:0000256" key="6">
    <source>
        <dbReference type="ARBA" id="ARBA00022975"/>
    </source>
</evidence>
<dbReference type="PRINTS" id="PR00094">
    <property type="entry name" value="ADENYLTKNASE"/>
</dbReference>
<evidence type="ECO:0000256" key="5">
    <source>
        <dbReference type="ARBA" id="ARBA00022840"/>
    </source>
</evidence>
<comment type="catalytic activity">
    <reaction evidence="9">
        <text>CMP + ATP = CDP + ADP</text>
        <dbReference type="Rhea" id="RHEA:11600"/>
        <dbReference type="ChEBI" id="CHEBI:30616"/>
        <dbReference type="ChEBI" id="CHEBI:58069"/>
        <dbReference type="ChEBI" id="CHEBI:60377"/>
        <dbReference type="ChEBI" id="CHEBI:456216"/>
        <dbReference type="EC" id="2.7.4.14"/>
    </reaction>
</comment>
<dbReference type="HAMAP" id="MF_00235">
    <property type="entry name" value="Adenylate_kinase_Adk"/>
    <property type="match status" value="1"/>
</dbReference>
<dbReference type="GO" id="GO:0006221">
    <property type="term" value="P:pyrimidine nucleotide biosynthetic process"/>
    <property type="evidence" value="ECO:0007669"/>
    <property type="project" value="UniProtKB-UniRule"/>
</dbReference>
<comment type="cofactor">
    <cofactor evidence="9">
        <name>Mg(2+)</name>
        <dbReference type="ChEBI" id="CHEBI:18420"/>
    </cofactor>
    <text evidence="9">Binds 1 Mg(2+) ion per monomer.</text>
</comment>
<reference evidence="10" key="1">
    <citation type="submission" date="2022-08" db="EMBL/GenBank/DDBJ databases">
        <authorList>
            <person name="Marques A."/>
        </authorList>
    </citation>
    <scope>NUCLEOTIDE SEQUENCE</scope>
    <source>
        <strain evidence="10">RhyPub2mFocal</strain>
        <tissue evidence="10">Leaves</tissue>
    </source>
</reference>
<evidence type="ECO:0000256" key="9">
    <source>
        <dbReference type="HAMAP-Rule" id="MF_03172"/>
    </source>
</evidence>
<evidence type="ECO:0000256" key="7">
    <source>
        <dbReference type="ARBA" id="ARBA00023242"/>
    </source>
</evidence>
<dbReference type="EC" id="2.7.4.14" evidence="9"/>
<dbReference type="GO" id="GO:0005634">
    <property type="term" value="C:nucleus"/>
    <property type="evidence" value="ECO:0007669"/>
    <property type="project" value="UniProtKB-SubCell"/>
</dbReference>
<comment type="catalytic activity">
    <reaction evidence="8 9">
        <text>UMP + ATP = UDP + ADP</text>
        <dbReference type="Rhea" id="RHEA:24400"/>
        <dbReference type="ChEBI" id="CHEBI:30616"/>
        <dbReference type="ChEBI" id="CHEBI:57865"/>
        <dbReference type="ChEBI" id="CHEBI:58223"/>
        <dbReference type="ChEBI" id="CHEBI:456216"/>
        <dbReference type="EC" id="2.7.4.14"/>
    </reaction>
</comment>
<dbReference type="InterPro" id="IPR033690">
    <property type="entry name" value="Adenylat_kinase_CS"/>
</dbReference>
<feature type="binding site" evidence="9">
    <location>
        <begin position="58"/>
        <end position="63"/>
    </location>
    <ligand>
        <name>ATP</name>
        <dbReference type="ChEBI" id="CHEBI:30616"/>
    </ligand>
</feature>
<comment type="domain">
    <text evidence="9">Consists of three domains, a large central CORE domain and two small peripheral domains, NMPbind and LID, which undergo movements during catalysis. The LID domain closes over the site of phosphoryl transfer upon ATP binding. Assembling and dissambling the active center during each catalytic cycle provides an effective means to prevent ATP hydrolysis.</text>
</comment>
<evidence type="ECO:0000313" key="11">
    <source>
        <dbReference type="Proteomes" id="UP001140206"/>
    </source>
</evidence>
<evidence type="ECO:0000256" key="2">
    <source>
        <dbReference type="ARBA" id="ARBA00022679"/>
    </source>
</evidence>
<comment type="subunit">
    <text evidence="9">Monomer.</text>
</comment>
<comment type="similarity">
    <text evidence="9">Belongs to the adenylate kinase family. UMP-CMP kinase subfamily.</text>
</comment>
<keyword evidence="1 9" id="KW-0963">Cytoplasm</keyword>
<dbReference type="Proteomes" id="UP001140206">
    <property type="component" value="Chromosome 4"/>
</dbReference>